<dbReference type="GO" id="GO:0003729">
    <property type="term" value="F:mRNA binding"/>
    <property type="evidence" value="ECO:0007669"/>
    <property type="project" value="InterPro"/>
</dbReference>
<proteinExistence type="inferred from homology"/>
<evidence type="ECO:0008006" key="6">
    <source>
        <dbReference type="Google" id="ProtNLM"/>
    </source>
</evidence>
<feature type="coiled-coil region" evidence="2">
    <location>
        <begin position="129"/>
        <end position="175"/>
    </location>
</feature>
<dbReference type="Proteomes" id="UP000250572">
    <property type="component" value="Unassembled WGS sequence"/>
</dbReference>
<dbReference type="STRING" id="33528.ENSGAFP00000028071"/>
<protein>
    <recommendedName>
        <fullName evidence="6">LUC7-like 3 pre-mRNA splicing factor</fullName>
    </recommendedName>
</protein>
<feature type="compositionally biased region" description="Basic residues" evidence="3">
    <location>
        <begin position="307"/>
        <end position="333"/>
    </location>
</feature>
<evidence type="ECO:0000313" key="4">
    <source>
        <dbReference type="EMBL" id="PWA19231.1"/>
    </source>
</evidence>
<keyword evidence="2" id="KW-0175">Coiled coil</keyword>
<feature type="compositionally biased region" description="Basic and acidic residues" evidence="3">
    <location>
        <begin position="284"/>
        <end position="306"/>
    </location>
</feature>
<evidence type="ECO:0000256" key="2">
    <source>
        <dbReference type="SAM" id="Coils"/>
    </source>
</evidence>
<dbReference type="PANTHER" id="PTHR12375">
    <property type="entry name" value="RNA-BINDING PROTEIN LUC7-RELATED"/>
    <property type="match status" value="1"/>
</dbReference>
<comment type="caution">
    <text evidence="4">The sequence shown here is derived from an EMBL/GenBank/DDBJ whole genome shotgun (WGS) entry which is preliminary data.</text>
</comment>
<feature type="compositionally biased region" description="Polar residues" evidence="3">
    <location>
        <begin position="398"/>
        <end position="410"/>
    </location>
</feature>
<evidence type="ECO:0000313" key="5">
    <source>
        <dbReference type="Proteomes" id="UP000250572"/>
    </source>
</evidence>
<evidence type="ECO:0000256" key="1">
    <source>
        <dbReference type="ARBA" id="ARBA00005655"/>
    </source>
</evidence>
<evidence type="ECO:0000256" key="3">
    <source>
        <dbReference type="SAM" id="MobiDB-lite"/>
    </source>
</evidence>
<dbReference type="GO" id="GO:0006376">
    <property type="term" value="P:mRNA splice site recognition"/>
    <property type="evidence" value="ECO:0007669"/>
    <property type="project" value="InterPro"/>
</dbReference>
<keyword evidence="5" id="KW-1185">Reference proteome</keyword>
<dbReference type="InterPro" id="IPR004882">
    <property type="entry name" value="Luc7-rel"/>
</dbReference>
<name>A0A315V777_GAMAF</name>
<reference evidence="4 5" key="1">
    <citation type="journal article" date="2018" name="G3 (Bethesda)">
        <title>A High-Quality Reference Genome for the Invasive Mosquitofish Gambusia affinis Using a Chicago Library.</title>
        <authorList>
            <person name="Hoffberg S.L."/>
            <person name="Troendle N.J."/>
            <person name="Glenn T.C."/>
            <person name="Mahmud O."/>
            <person name="Louha S."/>
            <person name="Chalopin D."/>
            <person name="Bennetzen J.L."/>
            <person name="Mauricio R."/>
        </authorList>
    </citation>
    <scope>NUCLEOTIDE SEQUENCE [LARGE SCALE GENOMIC DNA]</scope>
    <source>
        <strain evidence="4">NE01/NJP1002.9</strain>
        <tissue evidence="4">Muscle</tissue>
    </source>
</reference>
<organism evidence="4 5">
    <name type="scientific">Gambusia affinis</name>
    <name type="common">Western mosquitofish</name>
    <name type="synonym">Heterandria affinis</name>
    <dbReference type="NCBI Taxonomy" id="33528"/>
    <lineage>
        <taxon>Eukaryota</taxon>
        <taxon>Metazoa</taxon>
        <taxon>Chordata</taxon>
        <taxon>Craniata</taxon>
        <taxon>Vertebrata</taxon>
        <taxon>Euteleostomi</taxon>
        <taxon>Actinopterygii</taxon>
        <taxon>Neopterygii</taxon>
        <taxon>Teleostei</taxon>
        <taxon>Neoteleostei</taxon>
        <taxon>Acanthomorphata</taxon>
        <taxon>Ovalentaria</taxon>
        <taxon>Atherinomorphae</taxon>
        <taxon>Cyprinodontiformes</taxon>
        <taxon>Poeciliidae</taxon>
        <taxon>Poeciliinae</taxon>
        <taxon>Gambusia</taxon>
    </lineage>
</organism>
<sequence>MLSAAQLLDELMGRDRNLAPDEKRSNVRWDDESVCRYYLCGFCPAELFTNTRSDLGPCEKIHDENLRKLYEKSSRFMKEGYEREFLRYLQSLLAEVERRIRRGHARLALSQAQQNAGGPGPSGKNEEKVKVLTEKIEDLVLQIEELGSEGRVEEAQGMMKLVEQLKEEREMLSSTPSTIESFAAQEKQMEVCEVCGAFLIVGDAQSRVDDHLMGKQHMGYAKIKSTVEELKEKLRRRSEDPQGESPTRDRERRARRSHSNSRHSSRTSDKRRSRSRDRRRSRSRDRERKRSRSRDRERRRSRERSDRKHRSRSRDRRRSRSSERKSHRHRSRSRSKDRERDKDKDRERNRDKGRDKDKERSSKEKDRKATEEKSSSKKESDSATVKASSEPEPMQTKAAASSSPPLLNGQQELLQSEDQAQGKLECLVEEKAEEHAHLYPEPDFAAYKQVGAVLDFETELPSDSGACLGVPFDLPHLALFPEPEIGSAGQRPGGKTGFKRLDEAKGWLAGRPVEGVSVSTTSHRILQEYISSDSRGATPLPMGIYSMSQFCTINHNQGHSPR</sequence>
<dbReference type="EMBL" id="NHOQ01002164">
    <property type="protein sequence ID" value="PWA19231.1"/>
    <property type="molecule type" value="Genomic_DNA"/>
</dbReference>
<feature type="compositionally biased region" description="Basic and acidic residues" evidence="3">
    <location>
        <begin position="334"/>
        <end position="381"/>
    </location>
</feature>
<accession>A0A315V777</accession>
<feature type="region of interest" description="Disordered" evidence="3">
    <location>
        <begin position="231"/>
        <end position="410"/>
    </location>
</feature>
<comment type="similarity">
    <text evidence="1">Belongs to the Luc7 family.</text>
</comment>
<dbReference type="GO" id="GO:0005685">
    <property type="term" value="C:U1 snRNP"/>
    <property type="evidence" value="ECO:0007669"/>
    <property type="project" value="InterPro"/>
</dbReference>
<dbReference type="Pfam" id="PF03194">
    <property type="entry name" value="LUC7"/>
    <property type="match status" value="1"/>
</dbReference>
<gene>
    <name evidence="4" type="ORF">CCH79_00014560</name>
</gene>
<feature type="compositionally biased region" description="Basic and acidic residues" evidence="3">
    <location>
        <begin position="231"/>
        <end position="252"/>
    </location>
</feature>
<dbReference type="AlphaFoldDB" id="A0A315V777"/>
<feature type="compositionally biased region" description="Basic residues" evidence="3">
    <location>
        <begin position="253"/>
        <end position="283"/>
    </location>
</feature>